<organism evidence="1 2">
    <name type="scientific">Capillibacterium thermochitinicola</name>
    <dbReference type="NCBI Taxonomy" id="2699427"/>
    <lineage>
        <taxon>Bacteria</taxon>
        <taxon>Bacillati</taxon>
        <taxon>Bacillota</taxon>
        <taxon>Capillibacterium</taxon>
    </lineage>
</organism>
<proteinExistence type="predicted"/>
<dbReference type="RefSeq" id="WP_181339962.1">
    <property type="nucleotide sequence ID" value="NZ_JAAKDE010000015.1"/>
</dbReference>
<keyword evidence="2" id="KW-1185">Reference proteome</keyword>
<evidence type="ECO:0000313" key="1">
    <source>
        <dbReference type="EMBL" id="MBA2133501.1"/>
    </source>
</evidence>
<accession>A0A8J6LJ70</accession>
<dbReference type="InterPro" id="IPR014197">
    <property type="entry name" value="Sporulation_prot_YunB"/>
</dbReference>
<dbReference type="Proteomes" id="UP000657177">
    <property type="component" value="Unassembled WGS sequence"/>
</dbReference>
<dbReference type="PIRSF" id="PIRSF021383">
    <property type="entry name" value="YunB"/>
    <property type="match status" value="1"/>
</dbReference>
<protein>
    <submittedName>
        <fullName evidence="1">Sporulation protein YunB</fullName>
    </submittedName>
</protein>
<dbReference type="NCBIfam" id="TIGR02832">
    <property type="entry name" value="spo_yunB"/>
    <property type="match status" value="1"/>
</dbReference>
<dbReference type="Pfam" id="PF09560">
    <property type="entry name" value="Spore_YunB"/>
    <property type="match status" value="1"/>
</dbReference>
<dbReference type="AlphaFoldDB" id="A0A8J6LJ70"/>
<reference evidence="1" key="1">
    <citation type="submission" date="2020-06" db="EMBL/GenBank/DDBJ databases">
        <title>Novel chitinolytic bacterium.</title>
        <authorList>
            <person name="Ungkulpasvich U."/>
            <person name="Kosugi A."/>
            <person name="Uke A."/>
        </authorList>
    </citation>
    <scope>NUCLEOTIDE SEQUENCE</scope>
    <source>
        <strain evidence="1">UUS1-1</strain>
    </source>
</reference>
<gene>
    <name evidence="1" type="primary">yunB</name>
    <name evidence="1" type="ORF">G5B42_08105</name>
</gene>
<evidence type="ECO:0000313" key="2">
    <source>
        <dbReference type="Proteomes" id="UP000657177"/>
    </source>
</evidence>
<name>A0A8J6LJ70_9FIRM</name>
<sequence>MRMRLKKRRRILVLPPHFFKKKTLLFFLFILFLIGGFLFADHRLRPVIQAKAEAHARVLATTSINQAIREKVAKNIRYEDLISVKVDNRGRVVLMQPNTGEINRLASDATITVQELMKNTKDDKIYLPLGQLLGSQILAGRGPDIPVIIVPVGTVESRVYDVFEEAGINQTRHKIYLEVKTMVRVVVPLLDSLVEIRAEVPLTEAIIMGEVPQVYFGGQPIVSIPDLLKTIPGE</sequence>
<dbReference type="EMBL" id="JAAKDE010000015">
    <property type="protein sequence ID" value="MBA2133501.1"/>
    <property type="molecule type" value="Genomic_DNA"/>
</dbReference>
<comment type="caution">
    <text evidence="1">The sequence shown here is derived from an EMBL/GenBank/DDBJ whole genome shotgun (WGS) entry which is preliminary data.</text>
</comment>